<proteinExistence type="predicted"/>
<dbReference type="GO" id="GO:0004622">
    <property type="term" value="F:phosphatidylcholine lysophospholipase activity"/>
    <property type="evidence" value="ECO:0007669"/>
    <property type="project" value="TreeGrafter"/>
</dbReference>
<sequence>MSRAAADHWSAARRMTGQGWPVRAIRSPHRNAREGGSDHTEVEAAPRRRMTVYRTSGTRRNLKNGYAAPITKDPPMRPKFAALLCFALFSASLPALAANRAADASPDTVLIVGDSLSSAHRMEATQGWVSLLQARLATETETPPAIVNASRGGKTLTDALGELPGLLEQHHPDVVVLELGGNDAILGVKRDAIERDLSRLIELSRAQGAKVAILGFVVPPAFDKDGSANLLREAYATVAKSADIALLPSLLGDISATPALLQDDGIHPNAAAQPRVLDNAWPTLRPLLLGDATGNATVRTSGASK</sequence>
<keyword evidence="3" id="KW-1185">Reference proteome</keyword>
<dbReference type="EMBL" id="QTJR01000001">
    <property type="protein sequence ID" value="RDY69350.1"/>
    <property type="molecule type" value="Genomic_DNA"/>
</dbReference>
<comment type="caution">
    <text evidence="2">The sequence shown here is derived from an EMBL/GenBank/DDBJ whole genome shotgun (WGS) entry which is preliminary data.</text>
</comment>
<dbReference type="Pfam" id="PF13472">
    <property type="entry name" value="Lipase_GDSL_2"/>
    <property type="match status" value="1"/>
</dbReference>
<dbReference type="AlphaFoldDB" id="A0A3D8VIX3"/>
<protein>
    <submittedName>
        <fullName evidence="2">Arylesterase</fullName>
    </submittedName>
</protein>
<dbReference type="Gene3D" id="3.40.50.1110">
    <property type="entry name" value="SGNH hydrolase"/>
    <property type="match status" value="1"/>
</dbReference>
<accession>A0A3D8VIX3</accession>
<evidence type="ECO:0000313" key="3">
    <source>
        <dbReference type="Proteomes" id="UP000256829"/>
    </source>
</evidence>
<evidence type="ECO:0000259" key="1">
    <source>
        <dbReference type="Pfam" id="PF13472"/>
    </source>
</evidence>
<feature type="domain" description="SGNH hydrolase-type esterase" evidence="1">
    <location>
        <begin position="112"/>
        <end position="272"/>
    </location>
</feature>
<dbReference type="Proteomes" id="UP000256829">
    <property type="component" value="Unassembled WGS sequence"/>
</dbReference>
<reference evidence="2 3" key="1">
    <citation type="submission" date="2018-08" db="EMBL/GenBank/DDBJ databases">
        <title>Lysobacter soli KCTC 22011, whole genome shotgun sequence.</title>
        <authorList>
            <person name="Zhang X."/>
            <person name="Feng G."/>
            <person name="Zhu H."/>
        </authorList>
    </citation>
    <scope>NUCLEOTIDE SEQUENCE [LARGE SCALE GENOMIC DNA]</scope>
    <source>
        <strain evidence="2 3">KCTC 22011</strain>
    </source>
</reference>
<evidence type="ECO:0000313" key="2">
    <source>
        <dbReference type="EMBL" id="RDY69350.1"/>
    </source>
</evidence>
<dbReference type="PANTHER" id="PTHR30383">
    <property type="entry name" value="THIOESTERASE 1/PROTEASE 1/LYSOPHOSPHOLIPASE L1"/>
    <property type="match status" value="1"/>
</dbReference>
<name>A0A3D8VIX3_9GAMM</name>
<gene>
    <name evidence="2" type="ORF">DX912_00835</name>
</gene>
<dbReference type="SUPFAM" id="SSF52266">
    <property type="entry name" value="SGNH hydrolase"/>
    <property type="match status" value="1"/>
</dbReference>
<dbReference type="InterPro" id="IPR013830">
    <property type="entry name" value="SGNH_hydro"/>
</dbReference>
<organism evidence="2 3">
    <name type="scientific">Lysobacter soli</name>
    <dbReference type="NCBI Taxonomy" id="453783"/>
    <lineage>
        <taxon>Bacteria</taxon>
        <taxon>Pseudomonadati</taxon>
        <taxon>Pseudomonadota</taxon>
        <taxon>Gammaproteobacteria</taxon>
        <taxon>Lysobacterales</taxon>
        <taxon>Lysobacteraceae</taxon>
        <taxon>Lysobacter</taxon>
    </lineage>
</organism>
<dbReference type="InterPro" id="IPR036514">
    <property type="entry name" value="SGNH_hydro_sf"/>
</dbReference>
<dbReference type="InterPro" id="IPR051532">
    <property type="entry name" value="Ester_Hydrolysis_Enzymes"/>
</dbReference>
<dbReference type="PANTHER" id="PTHR30383:SF24">
    <property type="entry name" value="THIOESTERASE 1_PROTEASE 1_LYSOPHOSPHOLIPASE L1"/>
    <property type="match status" value="1"/>
</dbReference>